<dbReference type="PROSITE" id="PS51257">
    <property type="entry name" value="PROKAR_LIPOPROTEIN"/>
    <property type="match status" value="1"/>
</dbReference>
<dbReference type="EMBL" id="AP014946">
    <property type="protein sequence ID" value="BAT61790.1"/>
    <property type="molecule type" value="Genomic_DNA"/>
</dbReference>
<keyword evidence="1" id="KW-0472">Membrane</keyword>
<keyword evidence="1" id="KW-1133">Transmembrane helix</keyword>
<name>A0A0S3Q0W3_9BRAD</name>
<protein>
    <submittedName>
        <fullName evidence="2">Uncharacterized protein</fullName>
    </submittedName>
</protein>
<evidence type="ECO:0000313" key="2">
    <source>
        <dbReference type="EMBL" id="BAT61790.1"/>
    </source>
</evidence>
<evidence type="ECO:0000313" key="3">
    <source>
        <dbReference type="Proteomes" id="UP000236884"/>
    </source>
</evidence>
<dbReference type="RefSeq" id="WP_096358440.1">
    <property type="nucleotide sequence ID" value="NZ_AP014946.1"/>
</dbReference>
<feature type="transmembrane region" description="Helical" evidence="1">
    <location>
        <begin position="49"/>
        <end position="71"/>
    </location>
</feature>
<sequence length="148" mass="15837">MTIGRFFLVMFAGFAACFAAGVVLTVAALKPEWSGMFVDAFGDDSLNYIVAFGGLFASLAAFLPTIAIIVIGEVLRLRSVIYYALAFAAMSLFLFAYVSDWSLIAFNVDGHARRQLELMAAAGIVAGFVYWAIAGRTAGGNLVATREQ</sequence>
<dbReference type="AlphaFoldDB" id="A0A0S3Q0W3"/>
<feature type="transmembrane region" description="Helical" evidence="1">
    <location>
        <begin position="118"/>
        <end position="138"/>
    </location>
</feature>
<dbReference type="OrthoDB" id="7906671at2"/>
<proteinExistence type="predicted"/>
<accession>A0A0S3Q0W3</accession>
<gene>
    <name evidence="2" type="ORF">GJW-30_1_04351</name>
</gene>
<dbReference type="KEGG" id="vgo:GJW-30_1_04351"/>
<keyword evidence="3" id="KW-1185">Reference proteome</keyword>
<reference evidence="2 3" key="1">
    <citation type="submission" date="2015-08" db="EMBL/GenBank/DDBJ databases">
        <title>Investigation of the bacterial diversity of lava forest soil.</title>
        <authorList>
            <person name="Lee J.S."/>
        </authorList>
    </citation>
    <scope>NUCLEOTIDE SEQUENCE [LARGE SCALE GENOMIC DNA]</scope>
    <source>
        <strain evidence="2 3">GJW-30</strain>
    </source>
</reference>
<feature type="transmembrane region" description="Helical" evidence="1">
    <location>
        <begin position="80"/>
        <end position="98"/>
    </location>
</feature>
<keyword evidence="1" id="KW-0812">Transmembrane</keyword>
<feature type="transmembrane region" description="Helical" evidence="1">
    <location>
        <begin position="7"/>
        <end position="29"/>
    </location>
</feature>
<organism evidence="2 3">
    <name type="scientific">Variibacter gotjawalensis</name>
    <dbReference type="NCBI Taxonomy" id="1333996"/>
    <lineage>
        <taxon>Bacteria</taxon>
        <taxon>Pseudomonadati</taxon>
        <taxon>Pseudomonadota</taxon>
        <taxon>Alphaproteobacteria</taxon>
        <taxon>Hyphomicrobiales</taxon>
        <taxon>Nitrobacteraceae</taxon>
        <taxon>Variibacter</taxon>
    </lineage>
</organism>
<dbReference type="Proteomes" id="UP000236884">
    <property type="component" value="Chromosome"/>
</dbReference>
<evidence type="ECO:0000256" key="1">
    <source>
        <dbReference type="SAM" id="Phobius"/>
    </source>
</evidence>